<keyword evidence="2 5" id="KW-0645">Protease</keyword>
<feature type="domain" description="PDZ" evidence="7">
    <location>
        <begin position="112"/>
        <end position="182"/>
    </location>
</feature>
<dbReference type="SMART" id="SM00245">
    <property type="entry name" value="TSPc"/>
    <property type="match status" value="1"/>
</dbReference>
<dbReference type="NCBIfam" id="NF045589">
    <property type="entry name" value="Cterm_S41_CtpB"/>
    <property type="match status" value="1"/>
</dbReference>
<dbReference type="GO" id="GO:0007165">
    <property type="term" value="P:signal transduction"/>
    <property type="evidence" value="ECO:0007669"/>
    <property type="project" value="TreeGrafter"/>
</dbReference>
<dbReference type="EMBL" id="JAHHGZ010000008">
    <property type="protein sequence ID" value="MBW4667640.1"/>
    <property type="molecule type" value="Genomic_DNA"/>
</dbReference>
<evidence type="ECO:0000256" key="3">
    <source>
        <dbReference type="ARBA" id="ARBA00022801"/>
    </source>
</evidence>
<feature type="region of interest" description="Disordered" evidence="6">
    <location>
        <begin position="426"/>
        <end position="449"/>
    </location>
</feature>
<dbReference type="AlphaFoldDB" id="A0A951QKN0"/>
<dbReference type="InterPro" id="IPR004447">
    <property type="entry name" value="Peptidase_S41A"/>
</dbReference>
<organism evidence="8 9">
    <name type="scientific">Cyanomargarita calcarea GSE-NOS-MK-12-04C</name>
    <dbReference type="NCBI Taxonomy" id="2839659"/>
    <lineage>
        <taxon>Bacteria</taxon>
        <taxon>Bacillati</taxon>
        <taxon>Cyanobacteriota</taxon>
        <taxon>Cyanophyceae</taxon>
        <taxon>Nostocales</taxon>
        <taxon>Cyanomargaritaceae</taxon>
        <taxon>Cyanomargarita</taxon>
    </lineage>
</organism>
<dbReference type="GO" id="GO:0008236">
    <property type="term" value="F:serine-type peptidase activity"/>
    <property type="evidence" value="ECO:0007669"/>
    <property type="project" value="UniProtKB-KW"/>
</dbReference>
<dbReference type="InterPro" id="IPR036034">
    <property type="entry name" value="PDZ_sf"/>
</dbReference>
<reference evidence="8" key="2">
    <citation type="journal article" date="2022" name="Microbiol. Resour. Announc.">
        <title>Metagenome Sequencing to Explore Phylogenomics of Terrestrial Cyanobacteria.</title>
        <authorList>
            <person name="Ward R.D."/>
            <person name="Stajich J.E."/>
            <person name="Johansen J.R."/>
            <person name="Huntemann M."/>
            <person name="Clum A."/>
            <person name="Foster B."/>
            <person name="Foster B."/>
            <person name="Roux S."/>
            <person name="Palaniappan K."/>
            <person name="Varghese N."/>
            <person name="Mukherjee S."/>
            <person name="Reddy T.B.K."/>
            <person name="Daum C."/>
            <person name="Copeland A."/>
            <person name="Chen I.A."/>
            <person name="Ivanova N.N."/>
            <person name="Kyrpides N.C."/>
            <person name="Shapiro N."/>
            <person name="Eloe-Fadrosh E.A."/>
            <person name="Pietrasiak N."/>
        </authorList>
    </citation>
    <scope>NUCLEOTIDE SEQUENCE</scope>
    <source>
        <strain evidence="8">GSE-NOS-MK-12-04C</strain>
    </source>
</reference>
<keyword evidence="4 5" id="KW-0720">Serine protease</keyword>
<dbReference type="GO" id="GO:0030288">
    <property type="term" value="C:outer membrane-bounded periplasmic space"/>
    <property type="evidence" value="ECO:0007669"/>
    <property type="project" value="TreeGrafter"/>
</dbReference>
<dbReference type="GO" id="GO:0004175">
    <property type="term" value="F:endopeptidase activity"/>
    <property type="evidence" value="ECO:0007669"/>
    <property type="project" value="TreeGrafter"/>
</dbReference>
<evidence type="ECO:0000259" key="7">
    <source>
        <dbReference type="PROSITE" id="PS50106"/>
    </source>
</evidence>
<protein>
    <submittedName>
        <fullName evidence="8">S41 family peptidase</fullName>
    </submittedName>
</protein>
<dbReference type="Pfam" id="PF03572">
    <property type="entry name" value="Peptidase_S41"/>
    <property type="match status" value="1"/>
</dbReference>
<accession>A0A951QKN0</accession>
<evidence type="ECO:0000256" key="5">
    <source>
        <dbReference type="RuleBase" id="RU004404"/>
    </source>
</evidence>
<feature type="compositionally biased region" description="Polar residues" evidence="6">
    <location>
        <begin position="426"/>
        <end position="439"/>
    </location>
</feature>
<dbReference type="CDD" id="cd06782">
    <property type="entry name" value="cpPDZ_CPP-like"/>
    <property type="match status" value="1"/>
</dbReference>
<evidence type="ECO:0000313" key="8">
    <source>
        <dbReference type="EMBL" id="MBW4667640.1"/>
    </source>
</evidence>
<dbReference type="InterPro" id="IPR041489">
    <property type="entry name" value="PDZ_6"/>
</dbReference>
<evidence type="ECO:0000256" key="2">
    <source>
        <dbReference type="ARBA" id="ARBA00022670"/>
    </source>
</evidence>
<dbReference type="PANTHER" id="PTHR32060">
    <property type="entry name" value="TAIL-SPECIFIC PROTEASE"/>
    <property type="match status" value="1"/>
</dbReference>
<reference evidence="8" key="1">
    <citation type="submission" date="2021-05" db="EMBL/GenBank/DDBJ databases">
        <authorList>
            <person name="Pietrasiak N."/>
            <person name="Ward R."/>
            <person name="Stajich J.E."/>
            <person name="Kurbessoian T."/>
        </authorList>
    </citation>
    <scope>NUCLEOTIDE SEQUENCE</scope>
    <source>
        <strain evidence="8">GSE-NOS-MK-12-04C</strain>
    </source>
</reference>
<dbReference type="Pfam" id="PF17820">
    <property type="entry name" value="PDZ_6"/>
    <property type="match status" value="1"/>
</dbReference>
<dbReference type="SMART" id="SM00228">
    <property type="entry name" value="PDZ"/>
    <property type="match status" value="1"/>
</dbReference>
<comment type="caution">
    <text evidence="8">The sequence shown here is derived from an EMBL/GenBank/DDBJ whole genome shotgun (WGS) entry which is preliminary data.</text>
</comment>
<name>A0A951QKN0_9CYAN</name>
<evidence type="ECO:0000256" key="4">
    <source>
        <dbReference type="ARBA" id="ARBA00022825"/>
    </source>
</evidence>
<dbReference type="PANTHER" id="PTHR32060:SF30">
    <property type="entry name" value="CARBOXY-TERMINAL PROCESSING PROTEASE CTPA"/>
    <property type="match status" value="1"/>
</dbReference>
<gene>
    <name evidence="8" type="ORF">KME60_09435</name>
</gene>
<dbReference type="SUPFAM" id="SSF50156">
    <property type="entry name" value="PDZ domain-like"/>
    <property type="match status" value="1"/>
</dbReference>
<keyword evidence="3 5" id="KW-0378">Hydrolase</keyword>
<dbReference type="InterPro" id="IPR005151">
    <property type="entry name" value="Tail-specific_protease"/>
</dbReference>
<dbReference type="InterPro" id="IPR029045">
    <property type="entry name" value="ClpP/crotonase-like_dom_sf"/>
</dbReference>
<dbReference type="SUPFAM" id="SSF52096">
    <property type="entry name" value="ClpP/crotonase"/>
    <property type="match status" value="1"/>
</dbReference>
<dbReference type="GO" id="GO:0006508">
    <property type="term" value="P:proteolysis"/>
    <property type="evidence" value="ECO:0007669"/>
    <property type="project" value="UniProtKB-KW"/>
</dbReference>
<dbReference type="Proteomes" id="UP000729701">
    <property type="component" value="Unassembled WGS sequence"/>
</dbReference>
<evidence type="ECO:0000313" key="9">
    <source>
        <dbReference type="Proteomes" id="UP000729701"/>
    </source>
</evidence>
<dbReference type="Gene3D" id="3.90.226.10">
    <property type="entry name" value="2-enoyl-CoA Hydratase, Chain A, domain 1"/>
    <property type="match status" value="1"/>
</dbReference>
<dbReference type="Gene3D" id="2.30.42.10">
    <property type="match status" value="1"/>
</dbReference>
<dbReference type="InterPro" id="IPR054625">
    <property type="entry name" value="Cterm_S41_CtpB"/>
</dbReference>
<dbReference type="InterPro" id="IPR001478">
    <property type="entry name" value="PDZ"/>
</dbReference>
<sequence>MNQSAKRYSPLQVALIGGVIATTATLSVFGQAWSRSVRAALQDSPKAIVDQVWQTVNREYVDGTFNKKNWQEIRQSLLSKNYSNRDEAYVAIREALKQLGDPYTRFMDPKQYEALTNQTSGEVSGIGIRMEQNEKNKRLTVVEAIENSPALRAGVKAGDQILAIDGKPTTSMKSEDASRLIRGKAGTMVTLRLGRQGQTDFDLKLTRAMIEVPTVRYNVKQEGGRKVGYIRLREFSAHAADQMRRAIRDLNSKQVDAYVLDLRGNPGGLLQASIEIARMWYDDGGIVKTVDRRGGTEETKANRTSLTKRPLAVLIDGNSASASEILTGALKDNKRAVVVGSQSFGKALVQSVHELADGSGLAVTIAHYYTPKGTDINHKGIVPDIKIDLTELQQRQLATNPDQVATLSDPQYARAISVLSSNNFAQPLENQPSQQSQKPIGNRAADLGF</sequence>
<dbReference type="NCBIfam" id="TIGR00225">
    <property type="entry name" value="prc"/>
    <property type="match status" value="1"/>
</dbReference>
<evidence type="ECO:0000256" key="1">
    <source>
        <dbReference type="ARBA" id="ARBA00009179"/>
    </source>
</evidence>
<dbReference type="PROSITE" id="PS50106">
    <property type="entry name" value="PDZ"/>
    <property type="match status" value="1"/>
</dbReference>
<evidence type="ECO:0000256" key="6">
    <source>
        <dbReference type="SAM" id="MobiDB-lite"/>
    </source>
</evidence>
<dbReference type="FunFam" id="2.30.42.10:FF:000063">
    <property type="entry name" value="Peptidase, S41 family"/>
    <property type="match status" value="1"/>
</dbReference>
<dbReference type="CDD" id="cd07560">
    <property type="entry name" value="Peptidase_S41_CPP"/>
    <property type="match status" value="1"/>
</dbReference>
<comment type="similarity">
    <text evidence="1 5">Belongs to the peptidase S41A family.</text>
</comment>
<proteinExistence type="inferred from homology"/>
<dbReference type="Gene3D" id="3.30.750.44">
    <property type="match status" value="1"/>
</dbReference>